<dbReference type="CDD" id="cd00096">
    <property type="entry name" value="Ig"/>
    <property type="match status" value="1"/>
</dbReference>
<evidence type="ECO:0000259" key="1">
    <source>
        <dbReference type="PROSITE" id="PS50835"/>
    </source>
</evidence>
<dbReference type="SUPFAM" id="SSF48726">
    <property type="entry name" value="Immunoglobulin"/>
    <property type="match status" value="1"/>
</dbReference>
<accession>A0A4C1Z2W3</accession>
<dbReference type="Gene3D" id="2.60.40.10">
    <property type="entry name" value="Immunoglobulins"/>
    <property type="match status" value="1"/>
</dbReference>
<keyword evidence="3" id="KW-1185">Reference proteome</keyword>
<feature type="domain" description="Ig-like" evidence="1">
    <location>
        <begin position="72"/>
        <end position="120"/>
    </location>
</feature>
<proteinExistence type="predicted"/>
<organism evidence="2 3">
    <name type="scientific">Eumeta variegata</name>
    <name type="common">Bagworm moth</name>
    <name type="synonym">Eumeta japonica</name>
    <dbReference type="NCBI Taxonomy" id="151549"/>
    <lineage>
        <taxon>Eukaryota</taxon>
        <taxon>Metazoa</taxon>
        <taxon>Ecdysozoa</taxon>
        <taxon>Arthropoda</taxon>
        <taxon>Hexapoda</taxon>
        <taxon>Insecta</taxon>
        <taxon>Pterygota</taxon>
        <taxon>Neoptera</taxon>
        <taxon>Endopterygota</taxon>
        <taxon>Lepidoptera</taxon>
        <taxon>Glossata</taxon>
        <taxon>Ditrysia</taxon>
        <taxon>Tineoidea</taxon>
        <taxon>Psychidae</taxon>
        <taxon>Oiketicinae</taxon>
        <taxon>Eumeta</taxon>
    </lineage>
</organism>
<dbReference type="AlphaFoldDB" id="A0A4C1Z2W3"/>
<sequence>MTDIHLSGTASSTTLASPPTDRLNFEVCPTAGNYFNRACQSAPAGYLKSDYISRRPNDPQGLCSLRKKRPGPSHKLMPVHASLTKSIKSSDGEIVIEDMNLTLTCNATGFPKPTLIWSKEISDKERFFVETIFHNDRELVRTGLPSGQYFLYADDHVILAPSTYDSQGTEANESLKKRGPFFLPKRIEM</sequence>
<dbReference type="PROSITE" id="PS50835">
    <property type="entry name" value="IG_LIKE"/>
    <property type="match status" value="1"/>
</dbReference>
<comment type="caution">
    <text evidence="2">The sequence shown here is derived from an EMBL/GenBank/DDBJ whole genome shotgun (WGS) entry which is preliminary data.</text>
</comment>
<protein>
    <recommendedName>
        <fullName evidence="1">Ig-like domain-containing protein</fullName>
    </recommendedName>
</protein>
<dbReference type="InterPro" id="IPR007110">
    <property type="entry name" value="Ig-like_dom"/>
</dbReference>
<dbReference type="EMBL" id="BGZK01001518">
    <property type="protein sequence ID" value="GBP81572.1"/>
    <property type="molecule type" value="Genomic_DNA"/>
</dbReference>
<evidence type="ECO:0000313" key="3">
    <source>
        <dbReference type="Proteomes" id="UP000299102"/>
    </source>
</evidence>
<gene>
    <name evidence="2" type="ORF">EVAR_52471_1</name>
</gene>
<evidence type="ECO:0000313" key="2">
    <source>
        <dbReference type="EMBL" id="GBP81572.1"/>
    </source>
</evidence>
<dbReference type="Proteomes" id="UP000299102">
    <property type="component" value="Unassembled WGS sequence"/>
</dbReference>
<dbReference type="InterPro" id="IPR013783">
    <property type="entry name" value="Ig-like_fold"/>
</dbReference>
<reference evidence="2 3" key="1">
    <citation type="journal article" date="2019" name="Commun. Biol.">
        <title>The bagworm genome reveals a unique fibroin gene that provides high tensile strength.</title>
        <authorList>
            <person name="Kono N."/>
            <person name="Nakamura H."/>
            <person name="Ohtoshi R."/>
            <person name="Tomita M."/>
            <person name="Numata K."/>
            <person name="Arakawa K."/>
        </authorList>
    </citation>
    <scope>NUCLEOTIDE SEQUENCE [LARGE SCALE GENOMIC DNA]</scope>
</reference>
<name>A0A4C1Z2W3_EUMVA</name>
<dbReference type="InterPro" id="IPR036179">
    <property type="entry name" value="Ig-like_dom_sf"/>
</dbReference>